<feature type="transmembrane region" description="Helical" evidence="1">
    <location>
        <begin position="129"/>
        <end position="149"/>
    </location>
</feature>
<evidence type="ECO:0008006" key="5">
    <source>
        <dbReference type="Google" id="ProtNLM"/>
    </source>
</evidence>
<dbReference type="InterPro" id="IPR038770">
    <property type="entry name" value="Na+/solute_symporter_sf"/>
</dbReference>
<evidence type="ECO:0000256" key="1">
    <source>
        <dbReference type="SAM" id="Phobius"/>
    </source>
</evidence>
<feature type="transmembrane region" description="Helical" evidence="1">
    <location>
        <begin position="286"/>
        <end position="307"/>
    </location>
</feature>
<feature type="signal peptide" evidence="2">
    <location>
        <begin position="1"/>
        <end position="23"/>
    </location>
</feature>
<dbReference type="RefSeq" id="WP_203192091.1">
    <property type="nucleotide sequence ID" value="NZ_CP063362.1"/>
</dbReference>
<dbReference type="Gene3D" id="1.20.1530.20">
    <property type="match status" value="1"/>
</dbReference>
<dbReference type="EMBL" id="CP063362">
    <property type="protein sequence ID" value="QRG05224.1"/>
    <property type="molecule type" value="Genomic_DNA"/>
</dbReference>
<evidence type="ECO:0000313" key="4">
    <source>
        <dbReference type="Proteomes" id="UP000596427"/>
    </source>
</evidence>
<accession>A0A974PL72</accession>
<evidence type="ECO:0000256" key="2">
    <source>
        <dbReference type="SAM" id="SignalP"/>
    </source>
</evidence>
<proteinExistence type="predicted"/>
<reference evidence="3 4" key="1">
    <citation type="submission" date="2020-10" db="EMBL/GenBank/DDBJ databases">
        <title>Degradation of 1,4-Dioxane by Xanthobacter sp. YN2, via a Novel Group-2 Soluble Di-Iron Monooxygenase.</title>
        <authorList>
            <person name="Ma F."/>
            <person name="Wang Y."/>
            <person name="Yang J."/>
            <person name="Guo H."/>
            <person name="Su D."/>
            <person name="Yu L."/>
        </authorList>
    </citation>
    <scope>NUCLEOTIDE SEQUENCE [LARGE SCALE GENOMIC DNA]</scope>
    <source>
        <strain evidence="3 4">YN2</strain>
    </source>
</reference>
<feature type="transmembrane region" description="Helical" evidence="1">
    <location>
        <begin position="259"/>
        <end position="280"/>
    </location>
</feature>
<gene>
    <name evidence="3" type="ORF">EZH22_19195</name>
</gene>
<keyword evidence="1" id="KW-0812">Transmembrane</keyword>
<keyword evidence="1" id="KW-1133">Transmembrane helix</keyword>
<sequence length="317" mass="32383">MSLFFLLSRALATLGRWSAPAVAASVFIGLALPPLAAVAKPLIVATILALLTLAFLRTDLSGTFSARRTGVALLAVAWSMLALPLALGAVTSAMGEPSGVTLALLMQACAPPIMSAPAFALLLGLDPRLVLAVMVGAMVLTPLSAPLLVAHFSHGALQLDALGLAVRLGAVLGGTAAAGLALRAFATPGRVALWRAHLDGLNVLLLALLAVGLMDGVTAWFIADPGFVAGLLAVAFALSLGALGVTALLFRRIGAGDALMVGFAAGHRNISVMVAATGAVLPPETWLYVAVAQFPIYLLPLFLMPLARRIRAVDPEA</sequence>
<feature type="chain" id="PRO_5036972073" description="Na+-dependent transporter" evidence="2">
    <location>
        <begin position="24"/>
        <end position="317"/>
    </location>
</feature>
<organism evidence="3 4">
    <name type="scientific">Xanthobacter dioxanivorans</name>
    <dbReference type="NCBI Taxonomy" id="2528964"/>
    <lineage>
        <taxon>Bacteria</taxon>
        <taxon>Pseudomonadati</taxon>
        <taxon>Pseudomonadota</taxon>
        <taxon>Alphaproteobacteria</taxon>
        <taxon>Hyphomicrobiales</taxon>
        <taxon>Xanthobacteraceae</taxon>
        <taxon>Xanthobacter</taxon>
    </lineage>
</organism>
<keyword evidence="4" id="KW-1185">Reference proteome</keyword>
<dbReference type="KEGG" id="xdi:EZH22_19195"/>
<keyword evidence="1" id="KW-0472">Membrane</keyword>
<feature type="transmembrane region" description="Helical" evidence="1">
    <location>
        <begin position="70"/>
        <end position="90"/>
    </location>
</feature>
<keyword evidence="2" id="KW-0732">Signal</keyword>
<feature type="transmembrane region" description="Helical" evidence="1">
    <location>
        <begin position="39"/>
        <end position="58"/>
    </location>
</feature>
<feature type="transmembrane region" description="Helical" evidence="1">
    <location>
        <begin position="203"/>
        <end position="223"/>
    </location>
</feature>
<dbReference type="AlphaFoldDB" id="A0A974PL72"/>
<protein>
    <recommendedName>
        <fullName evidence="5">Na+-dependent transporter</fullName>
    </recommendedName>
</protein>
<feature type="transmembrane region" description="Helical" evidence="1">
    <location>
        <begin position="102"/>
        <end position="122"/>
    </location>
</feature>
<dbReference type="Proteomes" id="UP000596427">
    <property type="component" value="Chromosome"/>
</dbReference>
<feature type="transmembrane region" description="Helical" evidence="1">
    <location>
        <begin position="161"/>
        <end position="182"/>
    </location>
</feature>
<evidence type="ECO:0000313" key="3">
    <source>
        <dbReference type="EMBL" id="QRG05224.1"/>
    </source>
</evidence>
<feature type="transmembrane region" description="Helical" evidence="1">
    <location>
        <begin position="229"/>
        <end position="250"/>
    </location>
</feature>
<name>A0A974PL72_9HYPH</name>